<protein>
    <recommendedName>
        <fullName evidence="8">Rhodopsin domain-containing protein</fullName>
    </recommendedName>
</protein>
<dbReference type="InterPro" id="IPR049326">
    <property type="entry name" value="Rhodopsin_dom_fungi"/>
</dbReference>
<dbReference type="PhylomeDB" id="A0A0A2LHF2"/>
<feature type="transmembrane region" description="Helical" evidence="7">
    <location>
        <begin position="186"/>
        <end position="208"/>
    </location>
</feature>
<dbReference type="EMBL" id="JQGA01000367">
    <property type="protein sequence ID" value="KGO76005.1"/>
    <property type="molecule type" value="Genomic_DNA"/>
</dbReference>
<name>A0A0A2LHF2_PENIT</name>
<sequence>MEARVDPLEEVDLDGSRNKAILIVTSVFLAISLFSVILRCFVRTQIVRAWGWDDGTMVIAMTLNTAFAICGIIGSTYGMGRKMAYFTKYPDHFHRALLCWWVGQLFYVLTCVVAKLSIIIALLRITISRVHSYILYAAMTLATAVGLTFFFFTVFQCSPVNYFWNRAQPNAHGACVSTNLLINIAYLYSVGAAITDLTIGLLPVALIWDLHMNRRTKGAIVAILGVGCIASAAVIVRIPYIPTYKGPEFLYATSEVSIWSNIEAGIGITAGCLTTFRPLVRFFRDGYSTGTPHSFPLSSNVAGGFHRSAPSNQMSRDDANQLWTGRGGYENHGVTTTISTAHKQLNSSEEELSPYSNDPEAPGWKVERSVRVSVRNSRSLHSSGV</sequence>
<keyword evidence="2 7" id="KW-0812">Transmembrane</keyword>
<evidence type="ECO:0000256" key="3">
    <source>
        <dbReference type="ARBA" id="ARBA00022989"/>
    </source>
</evidence>
<dbReference type="OMA" id="WDDGTMV"/>
<feature type="domain" description="Rhodopsin" evidence="8">
    <location>
        <begin position="38"/>
        <end position="281"/>
    </location>
</feature>
<comment type="similarity">
    <text evidence="5">Belongs to the SAT4 family.</text>
</comment>
<keyword evidence="10" id="KW-1185">Reference proteome</keyword>
<dbReference type="Proteomes" id="UP000030104">
    <property type="component" value="Unassembled WGS sequence"/>
</dbReference>
<comment type="caution">
    <text evidence="9">The sequence shown here is derived from an EMBL/GenBank/DDBJ whole genome shotgun (WGS) entry which is preliminary data.</text>
</comment>
<dbReference type="HOGENOM" id="CLU_028200_3_4_1"/>
<organism evidence="9 10">
    <name type="scientific">Penicillium italicum</name>
    <name type="common">Blue mold</name>
    <dbReference type="NCBI Taxonomy" id="40296"/>
    <lineage>
        <taxon>Eukaryota</taxon>
        <taxon>Fungi</taxon>
        <taxon>Dikarya</taxon>
        <taxon>Ascomycota</taxon>
        <taxon>Pezizomycotina</taxon>
        <taxon>Eurotiomycetes</taxon>
        <taxon>Eurotiomycetidae</taxon>
        <taxon>Eurotiales</taxon>
        <taxon>Aspergillaceae</taxon>
        <taxon>Penicillium</taxon>
    </lineage>
</organism>
<evidence type="ECO:0000256" key="1">
    <source>
        <dbReference type="ARBA" id="ARBA00004141"/>
    </source>
</evidence>
<dbReference type="PANTHER" id="PTHR33048:SF140">
    <property type="entry name" value="ATPASE, PUTATIVE (EUROFUNG)-RELATED"/>
    <property type="match status" value="1"/>
</dbReference>
<dbReference type="PANTHER" id="PTHR33048">
    <property type="entry name" value="PTH11-LIKE INTEGRAL MEMBRANE PROTEIN (AFU_ORTHOLOGUE AFUA_5G11245)"/>
    <property type="match status" value="1"/>
</dbReference>
<evidence type="ECO:0000256" key="5">
    <source>
        <dbReference type="ARBA" id="ARBA00038359"/>
    </source>
</evidence>
<evidence type="ECO:0000256" key="7">
    <source>
        <dbReference type="SAM" id="Phobius"/>
    </source>
</evidence>
<evidence type="ECO:0000256" key="2">
    <source>
        <dbReference type="ARBA" id="ARBA00022692"/>
    </source>
</evidence>
<keyword evidence="4 7" id="KW-0472">Membrane</keyword>
<keyword evidence="3 7" id="KW-1133">Transmembrane helix</keyword>
<feature type="region of interest" description="Disordered" evidence="6">
    <location>
        <begin position="344"/>
        <end position="368"/>
    </location>
</feature>
<dbReference type="STRING" id="40296.A0A0A2LHF2"/>
<proteinExistence type="inferred from homology"/>
<feature type="transmembrane region" description="Helical" evidence="7">
    <location>
        <begin position="20"/>
        <end position="42"/>
    </location>
</feature>
<evidence type="ECO:0000256" key="4">
    <source>
        <dbReference type="ARBA" id="ARBA00023136"/>
    </source>
</evidence>
<evidence type="ECO:0000313" key="9">
    <source>
        <dbReference type="EMBL" id="KGO76005.1"/>
    </source>
</evidence>
<gene>
    <name evidence="9" type="ORF">PITC_011620</name>
</gene>
<feature type="transmembrane region" description="Helical" evidence="7">
    <location>
        <begin position="54"/>
        <end position="80"/>
    </location>
</feature>
<comment type="subcellular location">
    <subcellularLocation>
        <location evidence="1">Membrane</location>
        <topology evidence="1">Multi-pass membrane protein</topology>
    </subcellularLocation>
</comment>
<dbReference type="InterPro" id="IPR052337">
    <property type="entry name" value="SAT4-like"/>
</dbReference>
<feature type="transmembrane region" description="Helical" evidence="7">
    <location>
        <begin position="220"/>
        <end position="238"/>
    </location>
</feature>
<evidence type="ECO:0000259" key="8">
    <source>
        <dbReference type="Pfam" id="PF20684"/>
    </source>
</evidence>
<feature type="transmembrane region" description="Helical" evidence="7">
    <location>
        <begin position="135"/>
        <end position="155"/>
    </location>
</feature>
<accession>A0A0A2LHF2</accession>
<dbReference type="OrthoDB" id="3897607at2759"/>
<feature type="transmembrane region" description="Helical" evidence="7">
    <location>
        <begin position="100"/>
        <end position="123"/>
    </location>
</feature>
<dbReference type="GO" id="GO:0016020">
    <property type="term" value="C:membrane"/>
    <property type="evidence" value="ECO:0007669"/>
    <property type="project" value="UniProtKB-SubCell"/>
</dbReference>
<reference evidence="9 10" key="1">
    <citation type="journal article" date="2015" name="Mol. Plant Microbe Interact.">
        <title>Genome, transcriptome, and functional analyses of Penicillium expansum provide new insights into secondary metabolism and pathogenicity.</title>
        <authorList>
            <person name="Ballester A.R."/>
            <person name="Marcet-Houben M."/>
            <person name="Levin E."/>
            <person name="Sela N."/>
            <person name="Selma-Lazaro C."/>
            <person name="Carmona L."/>
            <person name="Wisniewski M."/>
            <person name="Droby S."/>
            <person name="Gonzalez-Candelas L."/>
            <person name="Gabaldon T."/>
        </authorList>
    </citation>
    <scope>NUCLEOTIDE SEQUENCE [LARGE SCALE GENOMIC DNA]</scope>
    <source>
        <strain evidence="9 10">PHI-1</strain>
    </source>
</reference>
<evidence type="ECO:0000256" key="6">
    <source>
        <dbReference type="SAM" id="MobiDB-lite"/>
    </source>
</evidence>
<dbReference type="Pfam" id="PF20684">
    <property type="entry name" value="Fung_rhodopsin"/>
    <property type="match status" value="1"/>
</dbReference>
<evidence type="ECO:0000313" key="10">
    <source>
        <dbReference type="Proteomes" id="UP000030104"/>
    </source>
</evidence>
<dbReference type="AlphaFoldDB" id="A0A0A2LHF2"/>